<dbReference type="PANTHER" id="PTHR47354:SF5">
    <property type="entry name" value="PROTEIN RFBI"/>
    <property type="match status" value="1"/>
</dbReference>
<keyword evidence="10" id="KW-1185">Reference proteome</keyword>
<dbReference type="CDD" id="cd00454">
    <property type="entry name" value="TrHb1_N"/>
    <property type="match status" value="1"/>
</dbReference>
<evidence type="ECO:0000256" key="6">
    <source>
        <dbReference type="PIRSR" id="PIRSR601486-1"/>
    </source>
</evidence>
<keyword evidence="5 6" id="KW-0408">Iron</keyword>
<dbReference type="PRINTS" id="PR00410">
    <property type="entry name" value="PHEHYDRXLASE"/>
</dbReference>
<dbReference type="InterPro" id="IPR012675">
    <property type="entry name" value="Beta-grasp_dom_sf"/>
</dbReference>
<dbReference type="EMBL" id="CP041186">
    <property type="protein sequence ID" value="QDG51264.1"/>
    <property type="molecule type" value="Genomic_DNA"/>
</dbReference>
<dbReference type="GO" id="GO:0016491">
    <property type="term" value="F:oxidoreductase activity"/>
    <property type="evidence" value="ECO:0007669"/>
    <property type="project" value="InterPro"/>
</dbReference>
<dbReference type="GO" id="GO:0051536">
    <property type="term" value="F:iron-sulfur cluster binding"/>
    <property type="evidence" value="ECO:0007669"/>
    <property type="project" value="InterPro"/>
</dbReference>
<dbReference type="Proteomes" id="UP000315995">
    <property type="component" value="Chromosome"/>
</dbReference>
<dbReference type="PROSITE" id="PS51085">
    <property type="entry name" value="2FE2S_FER_2"/>
    <property type="match status" value="1"/>
</dbReference>
<evidence type="ECO:0000313" key="10">
    <source>
        <dbReference type="Proteomes" id="UP000315995"/>
    </source>
</evidence>
<dbReference type="OrthoDB" id="9786134at2"/>
<dbReference type="Pfam" id="PF00175">
    <property type="entry name" value="NAD_binding_1"/>
    <property type="match status" value="1"/>
</dbReference>
<dbReference type="Gene3D" id="2.40.30.10">
    <property type="entry name" value="Translation factors"/>
    <property type="match status" value="1"/>
</dbReference>
<dbReference type="Pfam" id="PF00111">
    <property type="entry name" value="Fer2"/>
    <property type="match status" value="1"/>
</dbReference>
<dbReference type="Gene3D" id="3.40.50.80">
    <property type="entry name" value="Nucleotide-binding domain of ferredoxin-NADP reductase (FNR) module"/>
    <property type="match status" value="1"/>
</dbReference>
<dbReference type="InterPro" id="IPR036010">
    <property type="entry name" value="2Fe-2S_ferredoxin-like_sf"/>
</dbReference>
<name>A0A4Y6PSE6_PERCE</name>
<accession>A0A5B8Y3A5</accession>
<sequence>MKSVQYDGAIYSVQNHESVLDALLRGGADVSFSCRKGSCQTCLLRAVEGEPGPDAQKGLRQELVDSAHFMPCVCHPDEDMVIAQPDLSQMFMPAMLSERTQLSPSVTRLRIEPARDLNWTPGQYINLRRDDGLMRSYSIASIAEVDYFLEVHVRRVDDGQMSRWIHDELAVGDFFEVQGPLGACTYREEFDGRPLILVGTGTGIAPLYGITRDALRHDHEGEIWVYHGGRTMDDLYLHAELGELADEHDNLHYVPCLSGDDVPEGIFAGRVTDRVFKEDHPDAAGHVLYLCGNPDMVYDARYYAIGAGVARADVLADPFESAYPYMPDDDAKLEAIAPDPELWEALDKGPKLRAILQDFYEATYEDPRLSPFFHNVTMQRAISKQYAFLAEVFSGEDNYFGLNPFNAHHWMIISDELFDYREELFEASVRKHGLPEHLVRRWMAFQELFRREIVKSTQRGLIMNGVEHKKEGFSVEEILIATICDGCMGEINEGDTARMHKRTGQLFCTECAATSATNEVGAPA</sequence>
<dbReference type="RefSeq" id="WP_141197749.1">
    <property type="nucleotide sequence ID" value="NZ_CP041186.1"/>
</dbReference>
<dbReference type="PROSITE" id="PS51384">
    <property type="entry name" value="FAD_FR"/>
    <property type="match status" value="1"/>
</dbReference>
<feature type="binding site" description="distal binding residue" evidence="6">
    <location>
        <position position="408"/>
    </location>
    <ligand>
        <name>heme</name>
        <dbReference type="ChEBI" id="CHEBI:30413"/>
    </ligand>
    <ligandPart>
        <name>Fe</name>
        <dbReference type="ChEBI" id="CHEBI:18248"/>
    </ligandPart>
</feature>
<dbReference type="InterPro" id="IPR017938">
    <property type="entry name" value="Riboflavin_synthase-like_b-brl"/>
</dbReference>
<keyword evidence="4 6" id="KW-0479">Metal-binding</keyword>
<evidence type="ECO:0000313" key="9">
    <source>
        <dbReference type="EMBL" id="QDG51264.1"/>
    </source>
</evidence>
<gene>
    <name evidence="9" type="ORF">FIV42_11085</name>
</gene>
<reference evidence="9 10" key="1">
    <citation type="submission" date="2019-06" db="EMBL/GenBank/DDBJ databases">
        <title>Persicimonas caeni gen. nov., sp. nov., a predatory bacterium isolated from solar saltern.</title>
        <authorList>
            <person name="Wang S."/>
        </authorList>
    </citation>
    <scope>NUCLEOTIDE SEQUENCE [LARGE SCALE GENOMIC DNA]</scope>
    <source>
        <strain evidence="9 10">YN101</strain>
    </source>
</reference>
<dbReference type="InterPro" id="IPR001486">
    <property type="entry name" value="Hemoglobin_trunc"/>
</dbReference>
<proteinExistence type="predicted"/>
<dbReference type="SUPFAM" id="SSF63380">
    <property type="entry name" value="Riboflavin synthase domain-like"/>
    <property type="match status" value="1"/>
</dbReference>
<dbReference type="InterPro" id="IPR017927">
    <property type="entry name" value="FAD-bd_FR_type"/>
</dbReference>
<dbReference type="SUPFAM" id="SSF54292">
    <property type="entry name" value="2Fe-2S ferredoxin-like"/>
    <property type="match status" value="1"/>
</dbReference>
<dbReference type="Gene3D" id="3.10.20.30">
    <property type="match status" value="1"/>
</dbReference>
<dbReference type="InterPro" id="IPR001041">
    <property type="entry name" value="2Fe-2S_ferredoxin-type"/>
</dbReference>
<dbReference type="InterPro" id="IPR039261">
    <property type="entry name" value="FNR_nucleotide-bd"/>
</dbReference>
<feature type="domain" description="FAD-binding FR-type" evidence="8">
    <location>
        <begin position="89"/>
        <end position="187"/>
    </location>
</feature>
<dbReference type="GO" id="GO:0019825">
    <property type="term" value="F:oxygen binding"/>
    <property type="evidence" value="ECO:0007669"/>
    <property type="project" value="InterPro"/>
</dbReference>
<dbReference type="InterPro" id="IPR050415">
    <property type="entry name" value="MRET"/>
</dbReference>
<evidence type="ECO:0000259" key="7">
    <source>
        <dbReference type="PROSITE" id="PS51085"/>
    </source>
</evidence>
<keyword evidence="2" id="KW-0813">Transport</keyword>
<evidence type="ECO:0000256" key="1">
    <source>
        <dbReference type="ARBA" id="ARBA00001970"/>
    </source>
</evidence>
<dbReference type="PRINTS" id="PR00371">
    <property type="entry name" value="FPNCR"/>
</dbReference>
<evidence type="ECO:0000256" key="5">
    <source>
        <dbReference type="ARBA" id="ARBA00023004"/>
    </source>
</evidence>
<protein>
    <submittedName>
        <fullName evidence="9">2Fe-2S iron-sulfur cluster binding domain-containing protein</fullName>
    </submittedName>
</protein>
<dbReference type="InterPro" id="IPR001433">
    <property type="entry name" value="OxRdtase_FAD/NAD-bd"/>
</dbReference>
<dbReference type="Gene3D" id="1.10.490.10">
    <property type="entry name" value="Globins"/>
    <property type="match status" value="1"/>
</dbReference>
<dbReference type="InterPro" id="IPR001709">
    <property type="entry name" value="Flavoprot_Pyr_Nucl_cyt_Rdtase"/>
</dbReference>
<dbReference type="SUPFAM" id="SSF46458">
    <property type="entry name" value="Globin-like"/>
    <property type="match status" value="1"/>
</dbReference>
<dbReference type="InterPro" id="IPR009050">
    <property type="entry name" value="Globin-like_sf"/>
</dbReference>
<dbReference type="Pfam" id="PF01152">
    <property type="entry name" value="Bac_globin"/>
    <property type="match status" value="1"/>
</dbReference>
<accession>A0A4Y6PSE6</accession>
<keyword evidence="3 6" id="KW-0349">Heme</keyword>
<dbReference type="InterPro" id="IPR012292">
    <property type="entry name" value="Globin/Proto"/>
</dbReference>
<dbReference type="SUPFAM" id="SSF52343">
    <property type="entry name" value="Ferredoxin reductase-like, C-terminal NADP-linked domain"/>
    <property type="match status" value="1"/>
</dbReference>
<dbReference type="InterPro" id="IPR008333">
    <property type="entry name" value="Cbr1-like_FAD-bd_dom"/>
</dbReference>
<dbReference type="GO" id="GO:0020037">
    <property type="term" value="F:heme binding"/>
    <property type="evidence" value="ECO:0007669"/>
    <property type="project" value="InterPro"/>
</dbReference>
<comment type="cofactor">
    <cofactor evidence="1">
        <name>heme b</name>
        <dbReference type="ChEBI" id="CHEBI:60344"/>
    </cofactor>
</comment>
<dbReference type="AlphaFoldDB" id="A0A4Y6PSE6"/>
<evidence type="ECO:0000256" key="3">
    <source>
        <dbReference type="ARBA" id="ARBA00022617"/>
    </source>
</evidence>
<dbReference type="Pfam" id="PF00970">
    <property type="entry name" value="FAD_binding_6"/>
    <property type="match status" value="1"/>
</dbReference>
<dbReference type="CDD" id="cd06194">
    <property type="entry name" value="FNR_N-term_Iron_sulfur_binding"/>
    <property type="match status" value="1"/>
</dbReference>
<evidence type="ECO:0000256" key="4">
    <source>
        <dbReference type="ARBA" id="ARBA00022723"/>
    </source>
</evidence>
<dbReference type="GO" id="GO:0046872">
    <property type="term" value="F:metal ion binding"/>
    <property type="evidence" value="ECO:0007669"/>
    <property type="project" value="UniProtKB-KW"/>
</dbReference>
<dbReference type="CDD" id="cd00207">
    <property type="entry name" value="fer2"/>
    <property type="match status" value="1"/>
</dbReference>
<evidence type="ECO:0000259" key="8">
    <source>
        <dbReference type="PROSITE" id="PS51384"/>
    </source>
</evidence>
<dbReference type="PANTHER" id="PTHR47354">
    <property type="entry name" value="NADH OXIDOREDUCTASE HCR"/>
    <property type="match status" value="1"/>
</dbReference>
<feature type="domain" description="2Fe-2S ferredoxin-type" evidence="7">
    <location>
        <begin position="1"/>
        <end position="88"/>
    </location>
</feature>
<evidence type="ECO:0000256" key="2">
    <source>
        <dbReference type="ARBA" id="ARBA00022448"/>
    </source>
</evidence>
<organism evidence="9 10">
    <name type="scientific">Persicimonas caeni</name>
    <dbReference type="NCBI Taxonomy" id="2292766"/>
    <lineage>
        <taxon>Bacteria</taxon>
        <taxon>Deltaproteobacteria</taxon>
        <taxon>Bradymonadales</taxon>
        <taxon>Bradymonadaceae</taxon>
        <taxon>Persicimonas</taxon>
    </lineage>
</organism>